<dbReference type="EMBL" id="LUCM01010921">
    <property type="protein sequence ID" value="KAA0184774.1"/>
    <property type="molecule type" value="Genomic_DNA"/>
</dbReference>
<proteinExistence type="inferred from homology"/>
<dbReference type="InterPro" id="IPR023231">
    <property type="entry name" value="GSKIP_dom_sf"/>
</dbReference>
<evidence type="ECO:0000313" key="4">
    <source>
        <dbReference type="Proteomes" id="UP000728185"/>
    </source>
</evidence>
<evidence type="ECO:0000256" key="1">
    <source>
        <dbReference type="ARBA" id="ARBA00009571"/>
    </source>
</evidence>
<dbReference type="AlphaFoldDB" id="A0A8E0VEE1"/>
<reference evidence="3" key="1">
    <citation type="submission" date="2019-05" db="EMBL/GenBank/DDBJ databases">
        <title>Annotation for the trematode Fasciolopsis buski.</title>
        <authorList>
            <person name="Choi Y.-J."/>
        </authorList>
    </citation>
    <scope>NUCLEOTIDE SEQUENCE</scope>
    <source>
        <strain evidence="3">HT</strain>
        <tissue evidence="3">Whole worm</tissue>
    </source>
</reference>
<gene>
    <name evidence="3" type="ORF">FBUS_03909</name>
</gene>
<dbReference type="InterPro" id="IPR037395">
    <property type="entry name" value="GSKIP"/>
</dbReference>
<name>A0A8E0VEE1_9TREM</name>
<dbReference type="GO" id="GO:0060828">
    <property type="term" value="P:regulation of canonical Wnt signaling pathway"/>
    <property type="evidence" value="ECO:0007669"/>
    <property type="project" value="InterPro"/>
</dbReference>
<dbReference type="Pfam" id="PF05303">
    <property type="entry name" value="GSKIP_dom"/>
    <property type="match status" value="1"/>
</dbReference>
<protein>
    <submittedName>
        <fullName evidence="3">GSK3-beta interaction protein</fullName>
    </submittedName>
</protein>
<dbReference type="SUPFAM" id="SSF103107">
    <property type="entry name" value="Hypothetical protein c14orf129, hspc210"/>
    <property type="match status" value="1"/>
</dbReference>
<dbReference type="OrthoDB" id="5804279at2759"/>
<keyword evidence="4" id="KW-1185">Reference proteome</keyword>
<dbReference type="Proteomes" id="UP000728185">
    <property type="component" value="Unassembled WGS sequence"/>
</dbReference>
<dbReference type="InterPro" id="IPR007967">
    <property type="entry name" value="GSKIP_dom"/>
</dbReference>
<feature type="domain" description="GSKIP" evidence="2">
    <location>
        <begin position="29"/>
        <end position="138"/>
    </location>
</feature>
<dbReference type="GO" id="GO:0051018">
    <property type="term" value="F:protein kinase A binding"/>
    <property type="evidence" value="ECO:0007669"/>
    <property type="project" value="TreeGrafter"/>
</dbReference>
<sequence length="147" mass="16428">MSKSSNNNSSDCPDCDQLNTIESDAKLCSVEAKAAITEVAFGVKEIQMASDTLPFTDSLAYLNLTTLEGEPMCVEISVKGFYPVGRRYNQTEPDPEGNNSSETTGSEYYETIYALLSARSRLFRDQFSKRLSDRLRELDNRKSLELS</sequence>
<accession>A0A8E0VEE1</accession>
<dbReference type="PANTHER" id="PTHR12490">
    <property type="entry name" value="GSK3B-INTERACTING PROTEIN"/>
    <property type="match status" value="1"/>
</dbReference>
<dbReference type="GO" id="GO:0005737">
    <property type="term" value="C:cytoplasm"/>
    <property type="evidence" value="ECO:0007669"/>
    <property type="project" value="TreeGrafter"/>
</dbReference>
<dbReference type="GO" id="GO:0019207">
    <property type="term" value="F:kinase regulator activity"/>
    <property type="evidence" value="ECO:0007669"/>
    <property type="project" value="TreeGrafter"/>
</dbReference>
<evidence type="ECO:0000313" key="3">
    <source>
        <dbReference type="EMBL" id="KAA0184774.1"/>
    </source>
</evidence>
<comment type="similarity">
    <text evidence="1">Belongs to the GSKIP family.</text>
</comment>
<comment type="caution">
    <text evidence="3">The sequence shown here is derived from an EMBL/GenBank/DDBJ whole genome shotgun (WGS) entry which is preliminary data.</text>
</comment>
<organism evidence="3 4">
    <name type="scientific">Fasciolopsis buskii</name>
    <dbReference type="NCBI Taxonomy" id="27845"/>
    <lineage>
        <taxon>Eukaryota</taxon>
        <taxon>Metazoa</taxon>
        <taxon>Spiralia</taxon>
        <taxon>Lophotrochozoa</taxon>
        <taxon>Platyhelminthes</taxon>
        <taxon>Trematoda</taxon>
        <taxon>Digenea</taxon>
        <taxon>Plagiorchiida</taxon>
        <taxon>Echinostomata</taxon>
        <taxon>Echinostomatoidea</taxon>
        <taxon>Fasciolidae</taxon>
        <taxon>Fasciolopsis</taxon>
    </lineage>
</organism>
<dbReference type="PANTHER" id="PTHR12490:SF4">
    <property type="entry name" value="GSK3B-INTERACTING PROTEIN"/>
    <property type="match status" value="1"/>
</dbReference>
<dbReference type="Gene3D" id="3.30.2280.10">
    <property type="entry name" value="Hypothetical protein (hspc210)"/>
    <property type="match status" value="1"/>
</dbReference>
<evidence type="ECO:0000259" key="2">
    <source>
        <dbReference type="Pfam" id="PF05303"/>
    </source>
</evidence>